<accession>A0A165XCT2</accession>
<feature type="compositionally biased region" description="Polar residues" evidence="1">
    <location>
        <begin position="181"/>
        <end position="200"/>
    </location>
</feature>
<organism evidence="2 3">
    <name type="scientific">Sistotremastrum suecicum HHB10207 ss-3</name>
    <dbReference type="NCBI Taxonomy" id="1314776"/>
    <lineage>
        <taxon>Eukaryota</taxon>
        <taxon>Fungi</taxon>
        <taxon>Dikarya</taxon>
        <taxon>Basidiomycota</taxon>
        <taxon>Agaricomycotina</taxon>
        <taxon>Agaricomycetes</taxon>
        <taxon>Sistotremastrales</taxon>
        <taxon>Sistotremastraceae</taxon>
        <taxon>Sistotremastrum</taxon>
    </lineage>
</organism>
<protein>
    <submittedName>
        <fullName evidence="2">Uncharacterized protein</fullName>
    </submittedName>
</protein>
<feature type="region of interest" description="Disordered" evidence="1">
    <location>
        <begin position="486"/>
        <end position="574"/>
    </location>
</feature>
<proteinExistence type="predicted"/>
<dbReference type="AlphaFoldDB" id="A0A165XCT2"/>
<feature type="compositionally biased region" description="Pro residues" evidence="1">
    <location>
        <begin position="615"/>
        <end position="624"/>
    </location>
</feature>
<feature type="compositionally biased region" description="Low complexity" evidence="1">
    <location>
        <begin position="320"/>
        <end position="333"/>
    </location>
</feature>
<sequence>MADSPKANQGSRHSKASTYLYSDSESTRKSALSRSTSSSVASTPTRASRRLRRLSPELDPTGSSSHPTRTHHSVSSVESKFQFEDEHPRTADVDDPADASDSQSSTRSFLFHQADNPIASDSQSSTRSFLFHQADNLIDSMPSNNARSLGQDTTDFEFDQAEPTYPYNSPHHSFEFARPPESQQPLMSGGSVSENPSSFNFVREDNRDASSDSVRSFLFGSVVSSSAGSRWTSPDHPNGDIGDMSVASSGFRFEPATVPINGDEGHDEDDGETDNEAEGEEDDEDMDDDDSEDDDLLRDPDAIASIFSADNSSRIPQEPQAPSVAYSPASVPPLLRAHSNSPAAGSETGPPSRPSQRATQPLKSPAAGPPRRSSHRAAQPSTFAMEEDVIMNDVCSRTTAEPLASKTVSPIVEPRPLYHARTTGKGLLNRKPPQALSQAGKARLVVPKDHVVTTPLPAAIKGPQTKSMTSPNIPSIETTDVMRYLPQGTKAGNRPSLQPLPHEAHTVPPLTIADTPSDARHRQHATPRPYQKSSAPTRQHATPPPPRQQSPAPVPVPAPRNPPPPPSSSPSSKDKLLEGLLKDMSLLRIENEKLENARAELQRRIDAKTYISPVQPTPPPPSWAKPPSTAAKPPSTTLSKAQITILKVC</sequence>
<feature type="region of interest" description="Disordered" evidence="1">
    <location>
        <begin position="224"/>
        <end position="387"/>
    </location>
</feature>
<feature type="compositionally biased region" description="Pro residues" evidence="1">
    <location>
        <begin position="542"/>
        <end position="568"/>
    </location>
</feature>
<feature type="region of interest" description="Disordered" evidence="1">
    <location>
        <begin position="422"/>
        <end position="441"/>
    </location>
</feature>
<evidence type="ECO:0000313" key="2">
    <source>
        <dbReference type="EMBL" id="KZT32066.1"/>
    </source>
</evidence>
<feature type="region of interest" description="Disordered" evidence="1">
    <location>
        <begin position="608"/>
        <end position="643"/>
    </location>
</feature>
<evidence type="ECO:0000313" key="3">
    <source>
        <dbReference type="Proteomes" id="UP000076798"/>
    </source>
</evidence>
<feature type="compositionally biased region" description="Low complexity" evidence="1">
    <location>
        <begin position="29"/>
        <end position="46"/>
    </location>
</feature>
<evidence type="ECO:0000256" key="1">
    <source>
        <dbReference type="SAM" id="MobiDB-lite"/>
    </source>
</evidence>
<feature type="compositionally biased region" description="Acidic residues" evidence="1">
    <location>
        <begin position="265"/>
        <end position="296"/>
    </location>
</feature>
<feature type="compositionally biased region" description="Polar residues" evidence="1">
    <location>
        <begin position="531"/>
        <end position="540"/>
    </location>
</feature>
<feature type="compositionally biased region" description="Polar residues" evidence="1">
    <location>
        <begin position="61"/>
        <end position="79"/>
    </location>
</feature>
<reference evidence="2 3" key="1">
    <citation type="journal article" date="2016" name="Mol. Biol. Evol.">
        <title>Comparative Genomics of Early-Diverging Mushroom-Forming Fungi Provides Insights into the Origins of Lignocellulose Decay Capabilities.</title>
        <authorList>
            <person name="Nagy L.G."/>
            <person name="Riley R."/>
            <person name="Tritt A."/>
            <person name="Adam C."/>
            <person name="Daum C."/>
            <person name="Floudas D."/>
            <person name="Sun H."/>
            <person name="Yadav J.S."/>
            <person name="Pangilinan J."/>
            <person name="Larsson K.H."/>
            <person name="Matsuura K."/>
            <person name="Barry K."/>
            <person name="Labutti K."/>
            <person name="Kuo R."/>
            <person name="Ohm R.A."/>
            <person name="Bhattacharya S.S."/>
            <person name="Shirouzu T."/>
            <person name="Yoshinaga Y."/>
            <person name="Martin F.M."/>
            <person name="Grigoriev I.V."/>
            <person name="Hibbett D.S."/>
        </authorList>
    </citation>
    <scope>NUCLEOTIDE SEQUENCE [LARGE SCALE GENOMIC DNA]</scope>
    <source>
        <strain evidence="2 3">HHB10207 ss-3</strain>
    </source>
</reference>
<gene>
    <name evidence="2" type="ORF">SISSUDRAFT_591710</name>
</gene>
<feature type="compositionally biased region" description="Polar residues" evidence="1">
    <location>
        <begin position="1"/>
        <end position="24"/>
    </location>
</feature>
<feature type="region of interest" description="Disordered" evidence="1">
    <location>
        <begin position="1"/>
        <end position="126"/>
    </location>
</feature>
<feature type="compositionally biased region" description="Low complexity" evidence="1">
    <location>
        <begin position="625"/>
        <end position="637"/>
    </location>
</feature>
<feature type="region of interest" description="Disordered" evidence="1">
    <location>
        <begin position="139"/>
        <end position="212"/>
    </location>
</feature>
<feature type="compositionally biased region" description="Basic and acidic residues" evidence="1">
    <location>
        <begin position="81"/>
        <end position="92"/>
    </location>
</feature>
<keyword evidence="3" id="KW-1185">Reference proteome</keyword>
<dbReference type="EMBL" id="KV428393">
    <property type="protein sequence ID" value="KZT32066.1"/>
    <property type="molecule type" value="Genomic_DNA"/>
</dbReference>
<feature type="compositionally biased region" description="Polar residues" evidence="1">
    <location>
        <begin position="141"/>
        <end position="153"/>
    </location>
</feature>
<dbReference type="Proteomes" id="UP000076798">
    <property type="component" value="Unassembled WGS sequence"/>
</dbReference>
<name>A0A165XCT2_9AGAM</name>